<dbReference type="CDD" id="cd01949">
    <property type="entry name" value="GGDEF"/>
    <property type="match status" value="1"/>
</dbReference>
<dbReference type="EC" id="2.7.7.65" evidence="1"/>
<organism evidence="4 5">
    <name type="scientific">Spirochaeta isovalerica</name>
    <dbReference type="NCBI Taxonomy" id="150"/>
    <lineage>
        <taxon>Bacteria</taxon>
        <taxon>Pseudomonadati</taxon>
        <taxon>Spirochaetota</taxon>
        <taxon>Spirochaetia</taxon>
        <taxon>Spirochaetales</taxon>
        <taxon>Spirochaetaceae</taxon>
        <taxon>Spirochaeta</taxon>
    </lineage>
</organism>
<dbReference type="Pfam" id="PF00990">
    <property type="entry name" value="GGDEF"/>
    <property type="match status" value="1"/>
</dbReference>
<sequence length="240" mass="27788">MKDSKNDITLFHLEEKYLARAKELLEKRDQEEIDWRQSFEEMTGQYAKLLNHTHKLIKISDHAQKSLQKANSKIQIMADTDELTGLPNRRGSEKLLDSIIRKSRAFDVPIALFLLDVDHFKKINDSWGHSAGDKVLKELSELMKVNLRNRDILGRWGGEEFLMVLSETDLVGARILSEKIRDLIEKKPVEWEGEEIRVTMSMGGVMYDGKNSPDRNLDHADQALYRSKNTGRNRISFYEA</sequence>
<comment type="catalytic activity">
    <reaction evidence="2">
        <text>2 GTP = 3',3'-c-di-GMP + 2 diphosphate</text>
        <dbReference type="Rhea" id="RHEA:24898"/>
        <dbReference type="ChEBI" id="CHEBI:33019"/>
        <dbReference type="ChEBI" id="CHEBI:37565"/>
        <dbReference type="ChEBI" id="CHEBI:58805"/>
        <dbReference type="EC" id="2.7.7.65"/>
    </reaction>
</comment>
<dbReference type="FunFam" id="3.30.70.270:FF:000001">
    <property type="entry name" value="Diguanylate cyclase domain protein"/>
    <property type="match status" value="1"/>
</dbReference>
<dbReference type="PANTHER" id="PTHR45138:SF9">
    <property type="entry name" value="DIGUANYLATE CYCLASE DGCM-RELATED"/>
    <property type="match status" value="1"/>
</dbReference>
<dbReference type="SMART" id="SM00267">
    <property type="entry name" value="GGDEF"/>
    <property type="match status" value="1"/>
</dbReference>
<reference evidence="4 5" key="1">
    <citation type="submission" date="2020-08" db="EMBL/GenBank/DDBJ databases">
        <title>Genomic Encyclopedia of Type Strains, Phase IV (KMG-IV): sequencing the most valuable type-strain genomes for metagenomic binning, comparative biology and taxonomic classification.</title>
        <authorList>
            <person name="Goeker M."/>
        </authorList>
    </citation>
    <scope>NUCLEOTIDE SEQUENCE [LARGE SCALE GENOMIC DNA]</scope>
    <source>
        <strain evidence="4 5">DSM 2461</strain>
    </source>
</reference>
<dbReference type="InterPro" id="IPR000160">
    <property type="entry name" value="GGDEF_dom"/>
</dbReference>
<accession>A0A841RIR9</accession>
<dbReference type="NCBIfam" id="TIGR00254">
    <property type="entry name" value="GGDEF"/>
    <property type="match status" value="1"/>
</dbReference>
<dbReference type="AlphaFoldDB" id="A0A841RIR9"/>
<evidence type="ECO:0000313" key="4">
    <source>
        <dbReference type="EMBL" id="MBB6482418.1"/>
    </source>
</evidence>
<dbReference type="GO" id="GO:0043709">
    <property type="term" value="P:cell adhesion involved in single-species biofilm formation"/>
    <property type="evidence" value="ECO:0007669"/>
    <property type="project" value="TreeGrafter"/>
</dbReference>
<dbReference type="InterPro" id="IPR050469">
    <property type="entry name" value="Diguanylate_Cyclase"/>
</dbReference>
<dbReference type="RefSeq" id="WP_184748656.1">
    <property type="nucleotide sequence ID" value="NZ_JACHGJ010000012.1"/>
</dbReference>
<keyword evidence="5" id="KW-1185">Reference proteome</keyword>
<evidence type="ECO:0000259" key="3">
    <source>
        <dbReference type="PROSITE" id="PS50887"/>
    </source>
</evidence>
<dbReference type="PROSITE" id="PS50887">
    <property type="entry name" value="GGDEF"/>
    <property type="match status" value="1"/>
</dbReference>
<dbReference type="InterPro" id="IPR029787">
    <property type="entry name" value="Nucleotide_cyclase"/>
</dbReference>
<evidence type="ECO:0000256" key="1">
    <source>
        <dbReference type="ARBA" id="ARBA00012528"/>
    </source>
</evidence>
<gene>
    <name evidence="4" type="ORF">HNR50_004117</name>
</gene>
<feature type="domain" description="GGDEF" evidence="3">
    <location>
        <begin position="108"/>
        <end position="240"/>
    </location>
</feature>
<dbReference type="PANTHER" id="PTHR45138">
    <property type="entry name" value="REGULATORY COMPONENTS OF SENSORY TRANSDUCTION SYSTEM"/>
    <property type="match status" value="1"/>
</dbReference>
<proteinExistence type="predicted"/>
<evidence type="ECO:0000256" key="2">
    <source>
        <dbReference type="ARBA" id="ARBA00034247"/>
    </source>
</evidence>
<evidence type="ECO:0000313" key="5">
    <source>
        <dbReference type="Proteomes" id="UP000587760"/>
    </source>
</evidence>
<dbReference type="EMBL" id="JACHGJ010000012">
    <property type="protein sequence ID" value="MBB6482418.1"/>
    <property type="molecule type" value="Genomic_DNA"/>
</dbReference>
<dbReference type="GO" id="GO:0052621">
    <property type="term" value="F:diguanylate cyclase activity"/>
    <property type="evidence" value="ECO:0007669"/>
    <property type="project" value="UniProtKB-EC"/>
</dbReference>
<dbReference type="SUPFAM" id="SSF55073">
    <property type="entry name" value="Nucleotide cyclase"/>
    <property type="match status" value="1"/>
</dbReference>
<dbReference type="InterPro" id="IPR043128">
    <property type="entry name" value="Rev_trsase/Diguanyl_cyclase"/>
</dbReference>
<name>A0A841RIR9_9SPIO</name>
<dbReference type="Gene3D" id="3.30.70.270">
    <property type="match status" value="1"/>
</dbReference>
<dbReference type="GO" id="GO:0005886">
    <property type="term" value="C:plasma membrane"/>
    <property type="evidence" value="ECO:0007669"/>
    <property type="project" value="TreeGrafter"/>
</dbReference>
<protein>
    <recommendedName>
        <fullName evidence="1">diguanylate cyclase</fullName>
        <ecNumber evidence="1">2.7.7.65</ecNumber>
    </recommendedName>
</protein>
<dbReference type="Proteomes" id="UP000587760">
    <property type="component" value="Unassembled WGS sequence"/>
</dbReference>
<comment type="caution">
    <text evidence="4">The sequence shown here is derived from an EMBL/GenBank/DDBJ whole genome shotgun (WGS) entry which is preliminary data.</text>
</comment>
<dbReference type="GO" id="GO:1902201">
    <property type="term" value="P:negative regulation of bacterial-type flagellum-dependent cell motility"/>
    <property type="evidence" value="ECO:0007669"/>
    <property type="project" value="TreeGrafter"/>
</dbReference>